<gene>
    <name evidence="11" type="ORF">PFL1_03753</name>
</gene>
<evidence type="ECO:0000256" key="6">
    <source>
        <dbReference type="ARBA" id="ARBA00022824"/>
    </source>
</evidence>
<feature type="compositionally biased region" description="Basic and acidic residues" evidence="8">
    <location>
        <begin position="600"/>
        <end position="628"/>
    </location>
</feature>
<dbReference type="SUPFAM" id="SSF50911">
    <property type="entry name" value="Mannose 6-phosphate receptor domain"/>
    <property type="match status" value="1"/>
</dbReference>
<evidence type="ECO:0000256" key="1">
    <source>
        <dbReference type="ARBA" id="ARBA00004367"/>
    </source>
</evidence>
<feature type="compositionally biased region" description="Basic and acidic residues" evidence="8">
    <location>
        <begin position="797"/>
        <end position="822"/>
    </location>
</feature>
<dbReference type="RefSeq" id="XP_007879468.1">
    <property type="nucleotide sequence ID" value="XM_007881277.1"/>
</dbReference>
<proteinExistence type="inferred from homology"/>
<accession>A0A061H8V0</accession>
<keyword evidence="4 9" id="KW-0732">Signal</keyword>
<dbReference type="GO" id="GO:0005788">
    <property type="term" value="C:endoplasmic reticulum lumen"/>
    <property type="evidence" value="ECO:0007669"/>
    <property type="project" value="TreeGrafter"/>
</dbReference>
<evidence type="ECO:0000256" key="7">
    <source>
        <dbReference type="ARBA" id="ARBA00023157"/>
    </source>
</evidence>
<dbReference type="GO" id="GO:0030968">
    <property type="term" value="P:endoplasmic reticulum unfolded protein response"/>
    <property type="evidence" value="ECO:0007669"/>
    <property type="project" value="InterPro"/>
</dbReference>
<feature type="region of interest" description="Disordered" evidence="8">
    <location>
        <begin position="261"/>
        <end position="299"/>
    </location>
</feature>
<evidence type="ECO:0000259" key="10">
    <source>
        <dbReference type="PROSITE" id="PS51914"/>
    </source>
</evidence>
<evidence type="ECO:0000256" key="4">
    <source>
        <dbReference type="ARBA" id="ARBA00022729"/>
    </source>
</evidence>
<evidence type="ECO:0000256" key="9">
    <source>
        <dbReference type="SAM" id="SignalP"/>
    </source>
</evidence>
<dbReference type="eggNOG" id="KOG3394">
    <property type="taxonomic scope" value="Eukaryota"/>
</dbReference>
<dbReference type="OrthoDB" id="448954at2759"/>
<dbReference type="InterPro" id="IPR045149">
    <property type="entry name" value="OS-9-like"/>
</dbReference>
<organism evidence="11 12">
    <name type="scientific">Pseudozyma flocculosa PF-1</name>
    <dbReference type="NCBI Taxonomy" id="1277687"/>
    <lineage>
        <taxon>Eukaryota</taxon>
        <taxon>Fungi</taxon>
        <taxon>Dikarya</taxon>
        <taxon>Basidiomycota</taxon>
        <taxon>Ustilaginomycotina</taxon>
        <taxon>Ustilaginomycetes</taxon>
        <taxon>Ustilaginales</taxon>
        <taxon>Ustilaginaceae</taxon>
        <taxon>Pseudozyma</taxon>
    </lineage>
</organism>
<dbReference type="GO" id="GO:0030970">
    <property type="term" value="P:retrograde protein transport, ER to cytosol"/>
    <property type="evidence" value="ECO:0007669"/>
    <property type="project" value="TreeGrafter"/>
</dbReference>
<evidence type="ECO:0000256" key="5">
    <source>
        <dbReference type="ARBA" id="ARBA00022734"/>
    </source>
</evidence>
<dbReference type="EMBL" id="KE361634">
    <property type="protein sequence ID" value="EPQ28450.1"/>
    <property type="molecule type" value="Genomic_DNA"/>
</dbReference>
<feature type="region of interest" description="Disordered" evidence="8">
    <location>
        <begin position="681"/>
        <end position="833"/>
    </location>
</feature>
<feature type="compositionally biased region" description="Basic and acidic residues" evidence="8">
    <location>
        <begin position="261"/>
        <end position="272"/>
    </location>
</feature>
<dbReference type="PROSITE" id="PS51914">
    <property type="entry name" value="MRH"/>
    <property type="match status" value="1"/>
</dbReference>
<evidence type="ECO:0000256" key="3">
    <source>
        <dbReference type="ARBA" id="ARBA00018727"/>
    </source>
</evidence>
<dbReference type="InterPro" id="IPR044865">
    <property type="entry name" value="MRH_dom"/>
</dbReference>
<dbReference type="GeneID" id="19317861"/>
<dbReference type="Proteomes" id="UP000053664">
    <property type="component" value="Unassembled WGS sequence"/>
</dbReference>
<protein>
    <recommendedName>
        <fullName evidence="3">Protein OS-9 homolog</fullName>
    </recommendedName>
</protein>
<feature type="compositionally biased region" description="Basic and acidic residues" evidence="8">
    <location>
        <begin position="727"/>
        <end position="743"/>
    </location>
</feature>
<feature type="signal peptide" evidence="9">
    <location>
        <begin position="1"/>
        <end position="36"/>
    </location>
</feature>
<comment type="subcellular location">
    <subcellularLocation>
        <location evidence="1">Endoplasmic reticulum membrane</location>
        <topology evidence="1">Peripheral membrane protein</topology>
        <orientation evidence="1">Lumenal side</orientation>
    </subcellularLocation>
</comment>
<keyword evidence="6" id="KW-0256">Endoplasmic reticulum</keyword>
<dbReference type="InterPro" id="IPR009011">
    <property type="entry name" value="Man6P_isomerase_rcpt-bd_dom_sf"/>
</dbReference>
<comment type="similarity">
    <text evidence="2">Belongs to the OS-9 family.</text>
</comment>
<dbReference type="AlphaFoldDB" id="A0A061H8V0"/>
<evidence type="ECO:0000313" key="12">
    <source>
        <dbReference type="Proteomes" id="UP000053664"/>
    </source>
</evidence>
<feature type="compositionally biased region" description="Low complexity" evidence="8">
    <location>
        <begin position="475"/>
        <end position="496"/>
    </location>
</feature>
<dbReference type="PANTHER" id="PTHR15414">
    <property type="entry name" value="OS-9-RELATED"/>
    <property type="match status" value="1"/>
</dbReference>
<evidence type="ECO:0000256" key="8">
    <source>
        <dbReference type="SAM" id="MobiDB-lite"/>
    </source>
</evidence>
<keyword evidence="7" id="KW-1015">Disulfide bond</keyword>
<feature type="domain" description="MRH" evidence="10">
    <location>
        <begin position="182"/>
        <end position="414"/>
    </location>
</feature>
<evidence type="ECO:0000256" key="2">
    <source>
        <dbReference type="ARBA" id="ARBA00009918"/>
    </source>
</evidence>
<sequence>MPPWSPSRALLRQLAALAPLFAWLLIGPCCIAAASASFPQDVFARPAFQLQLGPLYDSNNLPIRNSTAITIMQQQQQQRHAADLDDRAHALDTDAFAVAVTGGHAAHPSSPQDRAATAQPPLTWLLHRSSVDTAHLCAVSDFTTPQPSAPSSALDALDNVTSSLPRQALVARALHLLEPLKRICLFHTIDWFTYSFCHGKDVRQFRALTPASAADRAHKGAGGGAEGKKAAVKAAAEVAKLRTPVADPAYDAFTLGRWKPENDRIVDPDNRRSGRAQGTATSTQAASKTSKGSISTAIGIPTGTGTELIEVVQFGDWDEEELHAEEMQIHSRLASASSSPAASASTGASLNRQRYITQTWSDGTLCNINNQPRSIEIQFHCGNSKGLGDQIVAVKETTICNYVVIVETSRLCNEPAFRGPRDDSMHPVRCHKIVRDDWAGTALEDARDAGREAQSDGAWSTHGTLQGEGVDRRGGAAAESSQSAPQSSGSAATSAPDPLHPSETTVDHIDDPGSHTYGDLSQYSSVHDDFYDEALGGEGYLEEELLDGEEPEVAYRDRYDLDEFDGGYADEEMFFQIALDEDGKLLVDVLTEEEAVEERARSYVDADEALRDESHGADAVPGDDHEASKSGSRRSRRRRPDNDIQLDLTDILDGSGVLNAVGNDAEAQRLIAKTIEDKLSQAHKRSARRQHADEAAGSADGGATSQTTLVPGESAEAFQDLYQELLDALRDDPLNRPDQAKGGEDEDADAGAFDAGSTGSDPVQEAARRAGAAGRGRSADEETQQPVNFPRNGRMKKVGDSLGERAKRFYEAEHRKREKAKEGAVPAAGKVEP</sequence>
<dbReference type="PANTHER" id="PTHR15414:SF0">
    <property type="entry name" value="ENDOPLASMIC RETICULUM LECTIN 1"/>
    <property type="match status" value="1"/>
</dbReference>
<keyword evidence="5" id="KW-0430">Lectin</keyword>
<dbReference type="GO" id="GO:0005789">
    <property type="term" value="C:endoplasmic reticulum membrane"/>
    <property type="evidence" value="ECO:0007669"/>
    <property type="project" value="UniProtKB-SubCell"/>
</dbReference>
<evidence type="ECO:0000313" key="11">
    <source>
        <dbReference type="EMBL" id="EPQ28450.1"/>
    </source>
</evidence>
<dbReference type="Pfam" id="PF07915">
    <property type="entry name" value="PRKCSH"/>
    <property type="match status" value="1"/>
</dbReference>
<name>A0A061H8V0_9BASI</name>
<reference evidence="11 12" key="1">
    <citation type="journal article" date="2013" name="Plant Cell">
        <title>The transition from a phytopathogenic smut ancestor to an anamorphic biocontrol agent deciphered by comparative whole-genome analysis.</title>
        <authorList>
            <person name="Lefebvre F."/>
            <person name="Joly D.L."/>
            <person name="Labbe C."/>
            <person name="Teichmann B."/>
            <person name="Linning R."/>
            <person name="Belzile F."/>
            <person name="Bakkeren G."/>
            <person name="Belanger R.R."/>
        </authorList>
    </citation>
    <scope>NUCLEOTIDE SEQUENCE [LARGE SCALE GENOMIC DNA]</scope>
    <source>
        <strain evidence="11 12">PF-1</strain>
    </source>
</reference>
<dbReference type="Gene3D" id="2.70.130.10">
    <property type="entry name" value="Mannose-6-phosphate receptor binding domain"/>
    <property type="match status" value="1"/>
</dbReference>
<dbReference type="HOGENOM" id="CLU_376063_0_0_1"/>
<dbReference type="GO" id="GO:0030246">
    <property type="term" value="F:carbohydrate binding"/>
    <property type="evidence" value="ECO:0007669"/>
    <property type="project" value="UniProtKB-KW"/>
</dbReference>
<feature type="region of interest" description="Disordered" evidence="8">
    <location>
        <begin position="600"/>
        <end position="642"/>
    </location>
</feature>
<feature type="chain" id="PRO_5001599831" description="Protein OS-9 homolog" evidence="9">
    <location>
        <begin position="37"/>
        <end position="833"/>
    </location>
</feature>
<feature type="compositionally biased region" description="Low complexity" evidence="8">
    <location>
        <begin position="750"/>
        <end position="761"/>
    </location>
</feature>
<dbReference type="InterPro" id="IPR012913">
    <property type="entry name" value="OS9-like_dom"/>
</dbReference>
<dbReference type="KEGG" id="pfp:PFL1_03753"/>
<feature type="compositionally biased region" description="Low complexity" evidence="8">
    <location>
        <begin position="276"/>
        <end position="293"/>
    </location>
</feature>
<feature type="region of interest" description="Disordered" evidence="8">
    <location>
        <begin position="446"/>
        <end position="522"/>
    </location>
</feature>